<evidence type="ECO:0000256" key="11">
    <source>
        <dbReference type="ARBA" id="ARBA00023136"/>
    </source>
</evidence>
<evidence type="ECO:0000313" key="16">
    <source>
        <dbReference type="Proteomes" id="UP001652625"/>
    </source>
</evidence>
<dbReference type="PROSITE" id="PS50234">
    <property type="entry name" value="VWFA"/>
    <property type="match status" value="1"/>
</dbReference>
<keyword evidence="12" id="KW-0325">Glycoprotein</keyword>
<sequence>MKCIHLCVGVISMMGIACNQSSTTFSLLTEAAKTFSKTLDEYLNKVTNYKALNEELNMFAKNVEFRKRNGKEISDKFNARIKSFFSGKEKILKNLHKNITEIKKTYKYDSHIAEFNYPNVRAIIEVESQLNVSFQQVVNKFPTDDLINDTLSYVHVPMSVDERSKEILNAVKWTQNLDKIFKYNMNIDSSLYFQYYCDVSGLFRIFPGEISFMKQNRSDLYDCRRRVWYQQSVSSSKDVVIVIDRSGSMTGISFSIAKIAARMIIDALGENDYFNVITVSNGAKLIEPCVPYLIQATKFNKEKMQIAINKIEKPNNVLNLTNGILLAFNILNSAVGGNNRTYRVSCNKLIIVISDGLEGNYNNAGKVVFERMNSEKNVRVFSYLVGRVTANDRALKEMSCNNRGYFYKIETLGNIWDSVVGYLEVLSRSLASHKDEIKPTLSPVYLDSSGKNMVLTMSLGVFNDKKISGVVGIDILLSIFKLAVPEYELGLFSHLVIINENGFVVEHPKFRSQHGYLPSPINVLLENLEYSVNKNDSILLKEKMLQGKNESMQFPIFWLYDDDRKIMITNVTHYFNPIYYSEISASYAISETDVSYYKVNRSTVNPLFKLGVNALYVDPPESATNSSLYSTFVDIPNWLFCDQLIISKSKRMYNETKDNVKNFLSVADLHSFLSVYEKIEDINDRCNEELISNLLVTAAIVHKYVNESCQFHQTGSVKKNTLFESLYVSTAGGYTRYITINKTVTKPDLNRLRISSFEDAMSFPNLDIIVSAPVQYGLVKKFIHIKASSWIKRNDEKVLMAITGTEINFELFKEMFDNAIKSIGINCKTNTTTTCAIIDQNGYILISNLGDDSIGTFFGKYQGNLMSYLSTPNVSIFKKIELEDTQAVCPEPKTYSSTSNILFTPAKMLFTFLGWIFYLSWRVLNYAFVFVVALLQESTVKNQAFVRSGFISCSKIVSFYLFQNEKWNEVYSNISNQNKTSLRFECAPSKYIYFVLAVIPKTNLIFINVDVPSDIKCRKETLELLKEKDQTASFCAQEETFRASPSVCYNENFIYEEQPEFCGDACFPHQSCALFILSTVIFFIKFAF</sequence>
<dbReference type="GeneID" id="101234655"/>
<keyword evidence="10" id="KW-0406">Ion transport</keyword>
<keyword evidence="3" id="KW-0109">Calcium transport</keyword>
<dbReference type="InterPro" id="IPR002035">
    <property type="entry name" value="VWF_A"/>
</dbReference>
<evidence type="ECO:0000256" key="5">
    <source>
        <dbReference type="ARBA" id="ARBA00022692"/>
    </source>
</evidence>
<dbReference type="Gene3D" id="3.40.50.410">
    <property type="entry name" value="von Willebrand factor, type A domain"/>
    <property type="match status" value="1"/>
</dbReference>
<dbReference type="RefSeq" id="XP_065651942.1">
    <property type="nucleotide sequence ID" value="XM_065795870.1"/>
</dbReference>
<keyword evidence="9 14" id="KW-1133">Transmembrane helix</keyword>
<keyword evidence="7" id="KW-0106">Calcium</keyword>
<dbReference type="SMART" id="SM00327">
    <property type="entry name" value="VWA"/>
    <property type="match status" value="1"/>
</dbReference>
<evidence type="ECO:0000256" key="8">
    <source>
        <dbReference type="ARBA" id="ARBA00022882"/>
    </source>
</evidence>
<feature type="transmembrane region" description="Helical" evidence="14">
    <location>
        <begin position="912"/>
        <end position="935"/>
    </location>
</feature>
<evidence type="ECO:0000256" key="10">
    <source>
        <dbReference type="ARBA" id="ARBA00023065"/>
    </source>
</evidence>
<comment type="subcellular location">
    <subcellularLocation>
        <location evidence="1">Membrane</location>
        <topology evidence="1">Single-pass type I membrane protein</topology>
    </subcellularLocation>
</comment>
<keyword evidence="2" id="KW-0813">Transport</keyword>
<evidence type="ECO:0000256" key="1">
    <source>
        <dbReference type="ARBA" id="ARBA00004479"/>
    </source>
</evidence>
<keyword evidence="6" id="KW-0732">Signal</keyword>
<evidence type="ECO:0000256" key="2">
    <source>
        <dbReference type="ARBA" id="ARBA00022448"/>
    </source>
</evidence>
<dbReference type="SUPFAM" id="SSF53300">
    <property type="entry name" value="vWA-like"/>
    <property type="match status" value="1"/>
</dbReference>
<organism evidence="16 17">
    <name type="scientific">Hydra vulgaris</name>
    <name type="common">Hydra</name>
    <name type="synonym">Hydra attenuata</name>
    <dbReference type="NCBI Taxonomy" id="6087"/>
    <lineage>
        <taxon>Eukaryota</taxon>
        <taxon>Metazoa</taxon>
        <taxon>Cnidaria</taxon>
        <taxon>Hydrozoa</taxon>
        <taxon>Hydroidolina</taxon>
        <taxon>Anthoathecata</taxon>
        <taxon>Aplanulata</taxon>
        <taxon>Hydridae</taxon>
        <taxon>Hydra</taxon>
    </lineage>
</organism>
<dbReference type="Proteomes" id="UP001652625">
    <property type="component" value="Chromosome 04"/>
</dbReference>
<evidence type="ECO:0000256" key="7">
    <source>
        <dbReference type="ARBA" id="ARBA00022837"/>
    </source>
</evidence>
<keyword evidence="5 14" id="KW-0812">Transmembrane</keyword>
<evidence type="ECO:0000256" key="9">
    <source>
        <dbReference type="ARBA" id="ARBA00022989"/>
    </source>
</evidence>
<evidence type="ECO:0000256" key="13">
    <source>
        <dbReference type="ARBA" id="ARBA00023303"/>
    </source>
</evidence>
<feature type="domain" description="VWFA" evidence="15">
    <location>
        <begin position="238"/>
        <end position="423"/>
    </location>
</feature>
<keyword evidence="11 14" id="KW-0472">Membrane</keyword>
<evidence type="ECO:0000256" key="3">
    <source>
        <dbReference type="ARBA" id="ARBA00022568"/>
    </source>
</evidence>
<name>A0ABM4BS08_HYDVU</name>
<keyword evidence="8" id="KW-0851">Voltage-gated channel</keyword>
<evidence type="ECO:0000256" key="4">
    <source>
        <dbReference type="ARBA" id="ARBA00022673"/>
    </source>
</evidence>
<keyword evidence="13" id="KW-0407">Ion channel</keyword>
<dbReference type="InterPro" id="IPR051173">
    <property type="entry name" value="Ca_channel_alpha-2/delta"/>
</dbReference>
<dbReference type="PANTHER" id="PTHR10166">
    <property type="entry name" value="VOLTAGE-DEPENDENT CALCIUM CHANNEL SUBUNIT ALPHA-2/DELTA-RELATED"/>
    <property type="match status" value="1"/>
</dbReference>
<evidence type="ECO:0000256" key="14">
    <source>
        <dbReference type="SAM" id="Phobius"/>
    </source>
</evidence>
<protein>
    <submittedName>
        <fullName evidence="17">Voltage-dependent calcium channel subunit alpha-2/delta-3</fullName>
    </submittedName>
</protein>
<dbReference type="Pfam" id="PF00092">
    <property type="entry name" value="VWA"/>
    <property type="match status" value="1"/>
</dbReference>
<dbReference type="Gene3D" id="3.30.450.20">
    <property type="entry name" value="PAS domain"/>
    <property type="match status" value="1"/>
</dbReference>
<accession>A0ABM4BS08</accession>
<dbReference type="PANTHER" id="PTHR10166:SF37">
    <property type="entry name" value="STOLID, ISOFORM H"/>
    <property type="match status" value="1"/>
</dbReference>
<reference evidence="17" key="1">
    <citation type="submission" date="2025-08" db="UniProtKB">
        <authorList>
            <consortium name="RefSeq"/>
        </authorList>
    </citation>
    <scope>IDENTIFICATION</scope>
</reference>
<evidence type="ECO:0000256" key="12">
    <source>
        <dbReference type="ARBA" id="ARBA00023180"/>
    </source>
</evidence>
<dbReference type="InterPro" id="IPR036465">
    <property type="entry name" value="vWFA_dom_sf"/>
</dbReference>
<dbReference type="PROSITE" id="PS51257">
    <property type="entry name" value="PROKAR_LIPOPROTEIN"/>
    <property type="match status" value="1"/>
</dbReference>
<dbReference type="Pfam" id="PF08399">
    <property type="entry name" value="VWA_N"/>
    <property type="match status" value="1"/>
</dbReference>
<keyword evidence="4" id="KW-0107">Calcium channel</keyword>
<evidence type="ECO:0000313" key="17">
    <source>
        <dbReference type="RefSeq" id="XP_065651942.1"/>
    </source>
</evidence>
<gene>
    <name evidence="17" type="primary">LOC101234655</name>
</gene>
<keyword evidence="16" id="KW-1185">Reference proteome</keyword>
<evidence type="ECO:0000256" key="6">
    <source>
        <dbReference type="ARBA" id="ARBA00022729"/>
    </source>
</evidence>
<dbReference type="InterPro" id="IPR013608">
    <property type="entry name" value="VWA_N"/>
</dbReference>
<evidence type="ECO:0000259" key="15">
    <source>
        <dbReference type="PROSITE" id="PS50234"/>
    </source>
</evidence>
<proteinExistence type="predicted"/>